<comment type="caution">
    <text evidence="1">The sequence shown here is derived from an EMBL/GenBank/DDBJ whole genome shotgun (WGS) entry which is preliminary data.</text>
</comment>
<dbReference type="InterPro" id="IPR011989">
    <property type="entry name" value="ARM-like"/>
</dbReference>
<sequence>MQKHPRLSTASMTIYGEIMDNLKKVIARDSNINVVIAALHVLKGLARGLRSRFACYISMHCNPYFLMFITKIHQIWSVVLDKSKDKKATVRDALGDALDAVSDTVKSPLQTVFWNSLE</sequence>
<dbReference type="GO" id="GO:0030951">
    <property type="term" value="P:establishment or maintenance of microtubule cytoskeleton polarity"/>
    <property type="evidence" value="ECO:0007669"/>
    <property type="project" value="InterPro"/>
</dbReference>
<dbReference type="EMBL" id="JOJR01020046">
    <property type="protein sequence ID" value="RCN24417.1"/>
    <property type="molecule type" value="Genomic_DNA"/>
</dbReference>
<accession>A0A368F2I7</accession>
<dbReference type="STRING" id="29170.A0A368F2I7"/>
<gene>
    <name evidence="1" type="ORF">ANCCAN_29886</name>
</gene>
<dbReference type="InterPro" id="IPR045110">
    <property type="entry name" value="XMAP215"/>
</dbReference>
<dbReference type="OrthoDB" id="205662at2759"/>
<reference evidence="1 2" key="1">
    <citation type="submission" date="2014-10" db="EMBL/GenBank/DDBJ databases">
        <title>Draft genome of the hookworm Ancylostoma caninum.</title>
        <authorList>
            <person name="Mitreva M."/>
        </authorList>
    </citation>
    <scope>NUCLEOTIDE SEQUENCE [LARGE SCALE GENOMIC DNA]</scope>
    <source>
        <strain evidence="1 2">Baltimore</strain>
    </source>
</reference>
<organism evidence="1 2">
    <name type="scientific">Ancylostoma caninum</name>
    <name type="common">Dog hookworm</name>
    <dbReference type="NCBI Taxonomy" id="29170"/>
    <lineage>
        <taxon>Eukaryota</taxon>
        <taxon>Metazoa</taxon>
        <taxon>Ecdysozoa</taxon>
        <taxon>Nematoda</taxon>
        <taxon>Chromadorea</taxon>
        <taxon>Rhabditida</taxon>
        <taxon>Rhabditina</taxon>
        <taxon>Rhabditomorpha</taxon>
        <taxon>Strongyloidea</taxon>
        <taxon>Ancylostomatidae</taxon>
        <taxon>Ancylostomatinae</taxon>
        <taxon>Ancylostoma</taxon>
    </lineage>
</organism>
<name>A0A368F2I7_ANCCA</name>
<keyword evidence="2" id="KW-1185">Reference proteome</keyword>
<dbReference type="GO" id="GO:0007051">
    <property type="term" value="P:spindle organization"/>
    <property type="evidence" value="ECO:0007669"/>
    <property type="project" value="InterPro"/>
</dbReference>
<dbReference type="Proteomes" id="UP000252519">
    <property type="component" value="Unassembled WGS sequence"/>
</dbReference>
<proteinExistence type="predicted"/>
<dbReference type="Gene3D" id="1.25.10.10">
    <property type="entry name" value="Leucine-rich Repeat Variant"/>
    <property type="match status" value="1"/>
</dbReference>
<dbReference type="GO" id="GO:0046785">
    <property type="term" value="P:microtubule polymerization"/>
    <property type="evidence" value="ECO:0007669"/>
    <property type="project" value="InterPro"/>
</dbReference>
<dbReference type="GO" id="GO:0051010">
    <property type="term" value="F:microtubule plus-end binding"/>
    <property type="evidence" value="ECO:0007669"/>
    <property type="project" value="InterPro"/>
</dbReference>
<evidence type="ECO:0000313" key="1">
    <source>
        <dbReference type="EMBL" id="RCN24417.1"/>
    </source>
</evidence>
<evidence type="ECO:0000313" key="2">
    <source>
        <dbReference type="Proteomes" id="UP000252519"/>
    </source>
</evidence>
<dbReference type="PANTHER" id="PTHR12609">
    <property type="entry name" value="MICROTUBULE ASSOCIATED PROTEIN XMAP215"/>
    <property type="match status" value="1"/>
</dbReference>
<dbReference type="GO" id="GO:0061863">
    <property type="term" value="F:microtubule plus end polymerase"/>
    <property type="evidence" value="ECO:0007669"/>
    <property type="project" value="InterPro"/>
</dbReference>
<protein>
    <submittedName>
        <fullName evidence="1">Uncharacterized protein</fullName>
    </submittedName>
</protein>
<dbReference type="AlphaFoldDB" id="A0A368F2I7"/>